<feature type="transmembrane region" description="Helical" evidence="1">
    <location>
        <begin position="203"/>
        <end position="224"/>
    </location>
</feature>
<sequence>MFEAVSSWFEAIEDEKLEYMQQAEKWEEEAKKPDLTETERWTADYRIRHYYQQYSSLCAYQAMDSGVQRSVITENPCPECVSRQNAFRPALIPTMLSGAAPHSAPGLVEKQVLACSFAVTIGLCQFVPLLRDPTHIPQRATLSYAITTDWYIDLQTQQALDAFLHVIHGVREDSSIALFEQHIKKLNAFAKTQAIYAGPWMRWTFGLFLGRIVASAVGMLVYLTTKAQLTHNAISLVQYAVLVVAFVCDYVSVQRQWHTFWLAKPLQSDWKETLLQGAQYLRAIIGRSLKLHFVSLYFLVYIVAMVVFWVYVN</sequence>
<reference evidence="2" key="1">
    <citation type="submission" date="2020-05" db="EMBL/GenBank/DDBJ databases">
        <title>Mycena genomes resolve the evolution of fungal bioluminescence.</title>
        <authorList>
            <person name="Tsai I.J."/>
        </authorList>
    </citation>
    <scope>NUCLEOTIDE SEQUENCE</scope>
    <source>
        <strain evidence="2">110903Hualien_Pintung</strain>
    </source>
</reference>
<feature type="transmembrane region" description="Helical" evidence="1">
    <location>
        <begin position="291"/>
        <end position="312"/>
    </location>
</feature>
<comment type="caution">
    <text evidence="2">The sequence shown here is derived from an EMBL/GenBank/DDBJ whole genome shotgun (WGS) entry which is preliminary data.</text>
</comment>
<keyword evidence="1" id="KW-1133">Transmembrane helix</keyword>
<evidence type="ECO:0000313" key="2">
    <source>
        <dbReference type="EMBL" id="KAF7306032.1"/>
    </source>
</evidence>
<evidence type="ECO:0000313" key="3">
    <source>
        <dbReference type="Proteomes" id="UP000613580"/>
    </source>
</evidence>
<gene>
    <name evidence="2" type="ORF">HMN09_00757800</name>
</gene>
<evidence type="ECO:0000256" key="1">
    <source>
        <dbReference type="SAM" id="Phobius"/>
    </source>
</evidence>
<keyword evidence="1" id="KW-0472">Membrane</keyword>
<accession>A0A8H6W5V8</accession>
<keyword evidence="3" id="KW-1185">Reference proteome</keyword>
<dbReference type="Proteomes" id="UP000613580">
    <property type="component" value="Unassembled WGS sequence"/>
</dbReference>
<protein>
    <submittedName>
        <fullName evidence="2">Uncharacterized protein</fullName>
    </submittedName>
</protein>
<dbReference type="EMBL" id="JACAZE010000009">
    <property type="protein sequence ID" value="KAF7306032.1"/>
    <property type="molecule type" value="Genomic_DNA"/>
</dbReference>
<feature type="transmembrane region" description="Helical" evidence="1">
    <location>
        <begin position="236"/>
        <end position="253"/>
    </location>
</feature>
<organism evidence="2 3">
    <name type="scientific">Mycena chlorophos</name>
    <name type="common">Agaric fungus</name>
    <name type="synonym">Agaricus chlorophos</name>
    <dbReference type="NCBI Taxonomy" id="658473"/>
    <lineage>
        <taxon>Eukaryota</taxon>
        <taxon>Fungi</taxon>
        <taxon>Dikarya</taxon>
        <taxon>Basidiomycota</taxon>
        <taxon>Agaricomycotina</taxon>
        <taxon>Agaricomycetes</taxon>
        <taxon>Agaricomycetidae</taxon>
        <taxon>Agaricales</taxon>
        <taxon>Marasmiineae</taxon>
        <taxon>Mycenaceae</taxon>
        <taxon>Mycena</taxon>
    </lineage>
</organism>
<name>A0A8H6W5V8_MYCCL</name>
<dbReference type="AlphaFoldDB" id="A0A8H6W5V8"/>
<proteinExistence type="predicted"/>
<keyword evidence="1" id="KW-0812">Transmembrane</keyword>